<evidence type="ECO:0000313" key="1">
    <source>
        <dbReference type="EMBL" id="MDQ0438788.1"/>
    </source>
</evidence>
<proteinExistence type="predicted"/>
<dbReference type="Proteomes" id="UP001241603">
    <property type="component" value="Unassembled WGS sequence"/>
</dbReference>
<protein>
    <recommendedName>
        <fullName evidence="3">AAA family ATPase</fullName>
    </recommendedName>
</protein>
<evidence type="ECO:0008006" key="3">
    <source>
        <dbReference type="Google" id="ProtNLM"/>
    </source>
</evidence>
<comment type="caution">
    <text evidence="1">The sequence shown here is derived from an EMBL/GenBank/DDBJ whole genome shotgun (WGS) entry which is preliminary data.</text>
</comment>
<keyword evidence="2" id="KW-1185">Reference proteome</keyword>
<dbReference type="SUPFAM" id="SSF52540">
    <property type="entry name" value="P-loop containing nucleoside triphosphate hydrolases"/>
    <property type="match status" value="1"/>
</dbReference>
<reference evidence="1 2" key="1">
    <citation type="submission" date="2023-07" db="EMBL/GenBank/DDBJ databases">
        <title>Genomic Encyclopedia of Type Strains, Phase IV (KMG-IV): sequencing the most valuable type-strain genomes for metagenomic binning, comparative biology and taxonomic classification.</title>
        <authorList>
            <person name="Goeker M."/>
        </authorList>
    </citation>
    <scope>NUCLEOTIDE SEQUENCE [LARGE SCALE GENOMIC DNA]</scope>
    <source>
        <strain evidence="1 2">B6-8</strain>
    </source>
</reference>
<dbReference type="InterPro" id="IPR027417">
    <property type="entry name" value="P-loop_NTPase"/>
</dbReference>
<dbReference type="Pfam" id="PF13481">
    <property type="entry name" value="AAA_25"/>
    <property type="match status" value="1"/>
</dbReference>
<evidence type="ECO:0000313" key="2">
    <source>
        <dbReference type="Proteomes" id="UP001241603"/>
    </source>
</evidence>
<dbReference type="EMBL" id="JAUSVO010000004">
    <property type="protein sequence ID" value="MDQ0438788.1"/>
    <property type="molecule type" value="Genomic_DNA"/>
</dbReference>
<dbReference type="Gene3D" id="3.40.50.300">
    <property type="entry name" value="P-loop containing nucleotide triphosphate hydrolases"/>
    <property type="match status" value="1"/>
</dbReference>
<name>A0ABU0H8Z4_9HYPH</name>
<sequence length="311" mass="33430">MAKLSTFTVSELLDRDFDPVSFVVPRFIPIGLTLLAGKPKIGKSWLLLNIARAVAQGGVLFGEVTEPGSVLVLALEDNERRLKARLKTMLGSSPPPETMHMTTKCPRIGEGCEQAITEWVKTADRPRLVIVDVLGQVRPKSDSKRAYDDDYAAIGPLKKIADDAGIAIIVCHHTRKEQAADPFDAISGTTGLAGASDTVIIMDRGPTGTTLYGRGRDLEEFEVMLSFDPRAGSWRLVGDAAEATRSVERTAILAALRQIGAPTGPKEVADAARLSAGSVKKMMPKMVAAGDLVKMARGTYWLADQPDPGLH</sequence>
<accession>A0ABU0H8Z4</accession>
<organism evidence="1 2">
    <name type="scientific">Kaistia dalseonensis</name>
    <dbReference type="NCBI Taxonomy" id="410840"/>
    <lineage>
        <taxon>Bacteria</taxon>
        <taxon>Pseudomonadati</taxon>
        <taxon>Pseudomonadota</taxon>
        <taxon>Alphaproteobacteria</taxon>
        <taxon>Hyphomicrobiales</taxon>
        <taxon>Kaistiaceae</taxon>
        <taxon>Kaistia</taxon>
    </lineage>
</organism>
<dbReference type="RefSeq" id="WP_266349677.1">
    <property type="nucleotide sequence ID" value="NZ_JAPKNG010000004.1"/>
</dbReference>
<gene>
    <name evidence="1" type="ORF">QO014_003183</name>
</gene>